<name>A0A521D6Q6_9BACL</name>
<protein>
    <submittedName>
        <fullName evidence="3">Glycosyltransferase involved in cell wall bisynthesis</fullName>
    </submittedName>
</protein>
<dbReference type="AlphaFoldDB" id="A0A521D6Q6"/>
<evidence type="ECO:0000259" key="2">
    <source>
        <dbReference type="Pfam" id="PF13579"/>
    </source>
</evidence>
<evidence type="ECO:0000313" key="3">
    <source>
        <dbReference type="EMBL" id="SMO66570.1"/>
    </source>
</evidence>
<gene>
    <name evidence="3" type="ORF">SAMN06264849_105112</name>
</gene>
<evidence type="ECO:0000259" key="1">
    <source>
        <dbReference type="Pfam" id="PF00534"/>
    </source>
</evidence>
<sequence length="418" mass="47986">MHIWIANHYAVPPNIGGITRHYELACEWTNEEQTEVTLWLSSFNHSRRRAIDEESKRELKPVPGLHLRWIWSFPHSENDIRRVLNMLSFAFLFLLKGLFRRRPDVLFASTPHLLTPLSGWILSKVKRCPFVLEVRDLWPDTLVKMGGLKNPLMIKVLSGLERFLYKKANKIVVLTEYQRKFIQSKGIDAAKISLIPNGIVKGSWKPDSMKRKTCRRRMGIAPHQFLTLYAGAHGPANALEYVVRAGEYLPDHYAIVLIGDGPEKNRLQKIKKERGLHNVHFYAPVSKDEIYNYIDAADCGVISLADNEIFRGARPNKLFDYMYVGKPIITTVDGEVREIVEGNRLGLFSGAESAQGLAEAIVRIRSFSVHEKEQIANRGRWYIEQYGDRQKLAAHLYRELESLLCNGIRKINEVKRSG</sequence>
<dbReference type="RefSeq" id="WP_142505442.1">
    <property type="nucleotide sequence ID" value="NZ_FXTI01000005.1"/>
</dbReference>
<dbReference type="InterPro" id="IPR028098">
    <property type="entry name" value="Glyco_trans_4-like_N"/>
</dbReference>
<feature type="domain" description="Glycosyltransferase subfamily 4-like N-terminal" evidence="2">
    <location>
        <begin position="16"/>
        <end position="198"/>
    </location>
</feature>
<dbReference type="Pfam" id="PF00534">
    <property type="entry name" value="Glycos_transf_1"/>
    <property type="match status" value="1"/>
</dbReference>
<keyword evidence="4" id="KW-1185">Reference proteome</keyword>
<dbReference type="Pfam" id="PF13579">
    <property type="entry name" value="Glyco_trans_4_4"/>
    <property type="match status" value="1"/>
</dbReference>
<dbReference type="GO" id="GO:0016740">
    <property type="term" value="F:transferase activity"/>
    <property type="evidence" value="ECO:0007669"/>
    <property type="project" value="UniProtKB-KW"/>
</dbReference>
<proteinExistence type="predicted"/>
<dbReference type="EMBL" id="FXTI01000005">
    <property type="protein sequence ID" value="SMO66570.1"/>
    <property type="molecule type" value="Genomic_DNA"/>
</dbReference>
<dbReference type="OrthoDB" id="9811902at2"/>
<accession>A0A521D6Q6</accession>
<dbReference type="PANTHER" id="PTHR12526">
    <property type="entry name" value="GLYCOSYLTRANSFERASE"/>
    <property type="match status" value="1"/>
</dbReference>
<dbReference type="CDD" id="cd03794">
    <property type="entry name" value="GT4_WbuB-like"/>
    <property type="match status" value="1"/>
</dbReference>
<feature type="domain" description="Glycosyl transferase family 1" evidence="1">
    <location>
        <begin position="215"/>
        <end position="364"/>
    </location>
</feature>
<organism evidence="3 4">
    <name type="scientific">Melghirimyces algeriensis</name>
    <dbReference type="NCBI Taxonomy" id="910412"/>
    <lineage>
        <taxon>Bacteria</taxon>
        <taxon>Bacillati</taxon>
        <taxon>Bacillota</taxon>
        <taxon>Bacilli</taxon>
        <taxon>Bacillales</taxon>
        <taxon>Thermoactinomycetaceae</taxon>
        <taxon>Melghirimyces</taxon>
    </lineage>
</organism>
<dbReference type="Proteomes" id="UP000315636">
    <property type="component" value="Unassembled WGS sequence"/>
</dbReference>
<dbReference type="PANTHER" id="PTHR12526:SF622">
    <property type="entry name" value="GLYCOSYLTRANSFERASE (GROUP I)"/>
    <property type="match status" value="1"/>
</dbReference>
<evidence type="ECO:0000313" key="4">
    <source>
        <dbReference type="Proteomes" id="UP000315636"/>
    </source>
</evidence>
<reference evidence="3 4" key="1">
    <citation type="submission" date="2017-05" db="EMBL/GenBank/DDBJ databases">
        <authorList>
            <person name="Varghese N."/>
            <person name="Submissions S."/>
        </authorList>
    </citation>
    <scope>NUCLEOTIDE SEQUENCE [LARGE SCALE GENOMIC DNA]</scope>
    <source>
        <strain evidence="3 4">DSM 45474</strain>
    </source>
</reference>
<keyword evidence="3" id="KW-0808">Transferase</keyword>
<dbReference type="Gene3D" id="3.40.50.2000">
    <property type="entry name" value="Glycogen Phosphorylase B"/>
    <property type="match status" value="2"/>
</dbReference>
<dbReference type="InterPro" id="IPR001296">
    <property type="entry name" value="Glyco_trans_1"/>
</dbReference>
<dbReference type="SUPFAM" id="SSF53756">
    <property type="entry name" value="UDP-Glycosyltransferase/glycogen phosphorylase"/>
    <property type="match status" value="1"/>
</dbReference>